<sequence length="211" mass="23582">MYSYGCLARGEDVWPPLQSLTYTYLASPLLLPPIQAHNFCNRPAGLGACEWATPREYHCFHIAGAPLAAPPWWVFPTPAHTAALSSPFPAASVREPSQPTAPAADSWTPWPEGGSLQVQLRWGRVERAQGPPRLRLPDFVRRELRRAYGTYPRTDVRVTRRHGEFLLQAEPRVGEPEYRMERRVVRRPDSGNSGPAPKAEGRGRPKKKGLG</sequence>
<organism evidence="1 2">
    <name type="scientific">Castor canadensis</name>
    <name type="common">American beaver</name>
    <dbReference type="NCBI Taxonomy" id="51338"/>
    <lineage>
        <taxon>Eukaryota</taxon>
        <taxon>Metazoa</taxon>
        <taxon>Chordata</taxon>
        <taxon>Craniata</taxon>
        <taxon>Vertebrata</taxon>
        <taxon>Euteleostomi</taxon>
        <taxon>Mammalia</taxon>
        <taxon>Eutheria</taxon>
        <taxon>Euarchontoglires</taxon>
        <taxon>Glires</taxon>
        <taxon>Rodentia</taxon>
        <taxon>Castorimorpha</taxon>
        <taxon>Castoridae</taxon>
        <taxon>Castor</taxon>
    </lineage>
</organism>
<name>A0AC58MYN5_CASCN</name>
<accession>A0AC58MYN5</accession>
<dbReference type="Proteomes" id="UP001732720">
    <property type="component" value="Chromosome 7"/>
</dbReference>
<evidence type="ECO:0000313" key="1">
    <source>
        <dbReference type="Proteomes" id="UP001732720"/>
    </source>
</evidence>
<reference evidence="2" key="1">
    <citation type="submission" date="2025-08" db="UniProtKB">
        <authorList>
            <consortium name="RefSeq"/>
        </authorList>
    </citation>
    <scope>IDENTIFICATION</scope>
</reference>
<evidence type="ECO:0000313" key="2">
    <source>
        <dbReference type="RefSeq" id="XP_073934527.1"/>
    </source>
</evidence>
<gene>
    <name evidence="2" type="primary">C7H10orf95</name>
</gene>
<keyword evidence="1" id="KW-1185">Reference proteome</keyword>
<protein>
    <submittedName>
        <fullName evidence="2">Uncharacterized protein C10orf95 homolog</fullName>
    </submittedName>
</protein>
<proteinExistence type="predicted"/>
<dbReference type="RefSeq" id="XP_073934527.1">
    <property type="nucleotide sequence ID" value="XM_074078426.1"/>
</dbReference>